<accession>A0AAV1ZI13</accession>
<dbReference type="InterPro" id="IPR011030">
    <property type="entry name" value="Lipovitellin_superhlx_dom"/>
</dbReference>
<dbReference type="SUPFAM" id="SSF56968">
    <property type="entry name" value="Lipovitellin-phosvitin complex, beta-sheet shell regions"/>
    <property type="match status" value="2"/>
</dbReference>
<comment type="subcellular location">
    <subcellularLocation>
        <location evidence="1">Secreted</location>
    </subcellularLocation>
</comment>
<proteinExistence type="predicted"/>
<keyword evidence="4 10" id="KW-0732">Signal</keyword>
<feature type="disulfide bond" evidence="9">
    <location>
        <begin position="432"/>
        <end position="437"/>
    </location>
</feature>
<dbReference type="InterPro" id="IPR015819">
    <property type="entry name" value="Lipid_transp_b-sht_shell"/>
</dbReference>
<evidence type="ECO:0000256" key="2">
    <source>
        <dbReference type="ARBA" id="ARBA00022448"/>
    </source>
</evidence>
<dbReference type="InterPro" id="IPR050733">
    <property type="entry name" value="Vitellogenin/Apolipophorin"/>
</dbReference>
<evidence type="ECO:0000256" key="10">
    <source>
        <dbReference type="SAM" id="SignalP"/>
    </source>
</evidence>
<evidence type="ECO:0000256" key="4">
    <source>
        <dbReference type="ARBA" id="ARBA00022729"/>
    </source>
</evidence>
<reference evidence="12 13" key="1">
    <citation type="submission" date="2024-04" db="EMBL/GenBank/DDBJ databases">
        <authorList>
            <person name="Rising A."/>
            <person name="Reimegard J."/>
            <person name="Sonavane S."/>
            <person name="Akerstrom W."/>
            <person name="Nylinder S."/>
            <person name="Hedman E."/>
            <person name="Kallberg Y."/>
        </authorList>
    </citation>
    <scope>NUCLEOTIDE SEQUENCE [LARGE SCALE GENOMIC DNA]</scope>
</reference>
<dbReference type="SUPFAM" id="SSF48431">
    <property type="entry name" value="Lipovitellin-phosvitin complex, superhelical domain"/>
    <property type="match status" value="1"/>
</dbReference>
<evidence type="ECO:0000259" key="11">
    <source>
        <dbReference type="PROSITE" id="PS51211"/>
    </source>
</evidence>
<organism evidence="12 13">
    <name type="scientific">Larinioides sclopetarius</name>
    <dbReference type="NCBI Taxonomy" id="280406"/>
    <lineage>
        <taxon>Eukaryota</taxon>
        <taxon>Metazoa</taxon>
        <taxon>Ecdysozoa</taxon>
        <taxon>Arthropoda</taxon>
        <taxon>Chelicerata</taxon>
        <taxon>Arachnida</taxon>
        <taxon>Araneae</taxon>
        <taxon>Araneomorphae</taxon>
        <taxon>Entelegynae</taxon>
        <taxon>Araneoidea</taxon>
        <taxon>Araneidae</taxon>
        <taxon>Larinioides</taxon>
    </lineage>
</organism>
<evidence type="ECO:0000256" key="7">
    <source>
        <dbReference type="ARBA" id="ARBA00023157"/>
    </source>
</evidence>
<dbReference type="PANTHER" id="PTHR23345:SF15">
    <property type="entry name" value="VITELLOGENIN 1-RELATED"/>
    <property type="match status" value="1"/>
</dbReference>
<feature type="chain" id="PRO_5043886604" description="Vitellogenin domain-containing protein" evidence="10">
    <location>
        <begin position="18"/>
        <end position="2701"/>
    </location>
</feature>
<dbReference type="Proteomes" id="UP001497382">
    <property type="component" value="Unassembled WGS sequence"/>
</dbReference>
<keyword evidence="3" id="KW-0964">Secreted</keyword>
<keyword evidence="13" id="KW-1185">Reference proteome</keyword>
<dbReference type="PROSITE" id="PS51211">
    <property type="entry name" value="VITELLOGENIN"/>
    <property type="match status" value="1"/>
</dbReference>
<feature type="domain" description="Vitellogenin" evidence="11">
    <location>
        <begin position="42"/>
        <end position="639"/>
    </location>
</feature>
<evidence type="ECO:0000256" key="9">
    <source>
        <dbReference type="PROSITE-ProRule" id="PRU00557"/>
    </source>
</evidence>
<keyword evidence="2" id="KW-0813">Transport</keyword>
<dbReference type="Gene3D" id="1.25.10.20">
    <property type="entry name" value="Vitellinogen, superhelical"/>
    <property type="match status" value="1"/>
</dbReference>
<dbReference type="EMBL" id="CAXIEN010000052">
    <property type="protein sequence ID" value="CAL1271057.1"/>
    <property type="molecule type" value="Genomic_DNA"/>
</dbReference>
<evidence type="ECO:0000256" key="3">
    <source>
        <dbReference type="ARBA" id="ARBA00022525"/>
    </source>
</evidence>
<evidence type="ECO:0000256" key="5">
    <source>
        <dbReference type="ARBA" id="ARBA00022761"/>
    </source>
</evidence>
<evidence type="ECO:0000256" key="1">
    <source>
        <dbReference type="ARBA" id="ARBA00004613"/>
    </source>
</evidence>
<dbReference type="InterPro" id="IPR009454">
    <property type="entry name" value="Lipid_transpt_open_b-sht"/>
</dbReference>
<comment type="caution">
    <text evidence="12">The sequence shown here is derived from an EMBL/GenBank/DDBJ whole genome shotgun (WGS) entry which is preliminary data.</text>
</comment>
<dbReference type="InterPro" id="IPR015817">
    <property type="entry name" value="Vitellinogen_open_b-sht_sub1"/>
</dbReference>
<dbReference type="SMART" id="SM01169">
    <property type="entry name" value="DUF1943"/>
    <property type="match status" value="1"/>
</dbReference>
<gene>
    <name evidence="12" type="ORF">LARSCL_LOCUS5630</name>
</gene>
<dbReference type="GO" id="GO:0045735">
    <property type="term" value="F:nutrient reservoir activity"/>
    <property type="evidence" value="ECO:0007669"/>
    <property type="project" value="UniProtKB-KW"/>
</dbReference>
<keyword evidence="5" id="KW-0758">Storage protein</keyword>
<dbReference type="Pfam" id="PF01347">
    <property type="entry name" value="Vitellogenin_N"/>
    <property type="match status" value="1"/>
</dbReference>
<dbReference type="Gene3D" id="2.30.230.10">
    <property type="entry name" value="Lipovitellin, beta-sheet shell regions, chain A"/>
    <property type="match status" value="1"/>
</dbReference>
<dbReference type="GO" id="GO:0005576">
    <property type="term" value="C:extracellular region"/>
    <property type="evidence" value="ECO:0007669"/>
    <property type="project" value="UniProtKB-SubCell"/>
</dbReference>
<dbReference type="Gene3D" id="2.20.80.10">
    <property type="entry name" value="Lipovitellin-phosvitin complex, chain A, domain 4"/>
    <property type="match status" value="1"/>
</dbReference>
<comment type="caution">
    <text evidence="9">Lacks conserved residue(s) required for the propagation of feature annotation.</text>
</comment>
<dbReference type="InterPro" id="IPR001747">
    <property type="entry name" value="Vitellogenin_N"/>
</dbReference>
<name>A0AAV1ZI13_9ARAC</name>
<evidence type="ECO:0000256" key="8">
    <source>
        <dbReference type="ARBA" id="ARBA00023180"/>
    </source>
</evidence>
<dbReference type="SMART" id="SM00638">
    <property type="entry name" value="LPD_N"/>
    <property type="match status" value="1"/>
</dbReference>
<feature type="signal peptide" evidence="10">
    <location>
        <begin position="1"/>
        <end position="17"/>
    </location>
</feature>
<dbReference type="Pfam" id="PF06448">
    <property type="entry name" value="DUF1081"/>
    <property type="match status" value="1"/>
</dbReference>
<evidence type="ECO:0000313" key="12">
    <source>
        <dbReference type="EMBL" id="CAL1271057.1"/>
    </source>
</evidence>
<dbReference type="Gene3D" id="2.20.50.20">
    <property type="entry name" value="Lipovitellin. Chain A, domain 3"/>
    <property type="match status" value="1"/>
</dbReference>
<dbReference type="InterPro" id="IPR015816">
    <property type="entry name" value="Vitellinogen_b-sht_N"/>
</dbReference>
<keyword evidence="7 9" id="KW-1015">Disulfide bond</keyword>
<evidence type="ECO:0000256" key="6">
    <source>
        <dbReference type="ARBA" id="ARBA00023055"/>
    </source>
</evidence>
<sequence length="2701" mass="308653">MWLRLLALVCAAGIAIAGPLQKETSRYCARQCIPRQQEKLQWKVGSAYVYHYLSENNVVYGRNQKQKSSLEATVEYNILTKCDVLLKMKNVKINQKLTEEEKEDLKKKLELPLVYSHGDGTFETVCPSLEESTQSLNIKKALISSFVITISKLDTPEETEEYDSLGKCITKYSLKYGKGLILRKEKDLKTCTNRQTFLSSLLKQKFPSSLIFESDHLECLQYIENEIIKKVECKESERMKPPMKQQNSWIEFSGSFVQELIETKSAENYQFQESLPSEDILFDLEELRNGDSNKNEAERVLRKLCLKNLHVVDSSVSDDFMKLVASTKGLSYEQLDKIDESLKNGKICSSKKVRDLFVDTLPVIGTDASVKLMVKLIENQDITGLKAKLWPASFALISKPTQETATAIIPLLKKDYSIPIMLGVSAMIYKLCNSEKCAAIDSIDEIISIFNQNLGQNCSSEEDDKILAALKAFGNMGYHGKARENIIACVKDSSKSNRLRLAAIDAFRRINHKRPDEFLELYSNKDEDPEIRISAFASAIKQADHKQFQKIKEASESETDEQVSGYVHTFMRNLVKTSSPEKQKIRKLYEKVEIRPPKVNYWEHSKNIEVSGFSESLNIGGGIETDIIHSSGSKIPRSLYTRLNVDIFNKNVDLLEFGIRAEGLEGFLKKFIGLKSTFPKTRSWDIFNPKHLNGDGDAELSLFVRTLNTEIFDLSASDLSGLGEMIQIADVMNKLARGRNADFSQSFVFMNSKVVIPSITGRSYTFDFTGTSTVGLTAKSKVDLLSLPRNADVHFHFQPSANIEFSTTVGIQSNKHRPDIKILSRLYLESDIETKFQIKDGHIAIASFTMPSENVALINLSTDVLEIDAHHNEKRIYDKVQKKIDYCFKDLENTLGITACTKVEVPKPFVIKTFPYLLMFGSTEFALKKSDDSFTSYEIHLEIPKHSHASMKYKASLDTPGSKISRRFAADLEVKQHRDHKQFSIQFTSPFKTIGGSAFSLIGSYTRNDKLIKGSFELHSNSKEIFSINLTNEITSSKSRNIYETIGVVSYLDQDPTSINGSITVIKGRKHHLSFDFRTNKPLSKPVIIKGTIIKEGRLELLHKSEGKISTDVSLESPLGELKLKSTAEKRSRKLQSISVNFGIDYQKPGKKKYSVKFAGTSQKGQEKINTNFKFEMAQFPKANWYLNWDIVKESRESLKNDVMLKYGSNPDKRIIHLQQQSRIPELSNGENEVRLKIPHLNVNYQLLIKHDIKLTTTPKLYVEANLSYEDSKHLKGIVDVKCESKSPLKASARIEFEHPEGQYILEKEIVETGSNIIEGKSKLQYKHGKIIQLKYKYKKLSNDLKFHHEIESSLQTPTSLSPIKSKVSLQVYSKSLTVVGQIGPKYSIQAHLSQEGASHINVKSPMIEGKMKLTNEGFKKNVSLDLNMKTLNIRHIIVSLLAEKVGRKKTFRLEIVPDVNRESENKIMMSSVTEVSKGSSDDTYCSLTRLHIFDLIDVSLSGSGVVSLQGSQEFDLAYTTRGWEPIKVTFKREINDVNTTTFITISRKDIEVAKTQVETSLFQKNNKQKLSIKGSIISPIHSFDDLDLDLVQEKTDSEFSELIKSHLFLKKKDQVFKAEWISNFQPNHVEMKAKVQTPYVGYEKQALGIHFQRSAQEILSSLNIEIPNNKMLFIESKIRKKNHGFNANWKLNSTFEKLEDLEAQFIVSNHLHTKSLEVYIDVNDSKSSHEGRMGSFPNENEMCENFKVSKLQRFQLKLEKTQRSLSILGRMGLMNGKNFVINSETNAERHSFSTTTFINTPYKRLKDAKIQISVENQPQKRNILGYFDFNGERKGYIELVGNSSTNSFVVQGHFKAIRIPEISFHSEFEKQGESFSYSTNISKNMIPLIAMNLKRLSHKGGDKLLFKTKSLESTLLDLEVSEDNSGKNSYKYTLKALGSFPPVSITFSTNHIDKTSVNKEFSICQEVHPNKCYFLKSYHKILINSDDYRYYQKLTMDFTKSVGGFPIEALGSLYVLVRKDDYDYMSKVVFKKNDQKVGYEFKLHRRHHENDKLLLETYAYLPYRSSSLKASMLHNTHLLNVELEAIPNSIDSTRKLIFEMKKEVNHQNSELSGYIKMSHPEMPQPLLLTYNFQEVELLAVQGKIVLHSIWGETLTAEIVPSFEERQFGAKSITYNLYTENKSLDASVKLMKQSSKDEDKIGYEWKYNSGTSQKKGGIMITLYDKKAGKPKSIKITFLTPTSDYEIQGSFAQAPNDAVLSFISNGQKVREIHAKSSDSCLDIEITRSETDQIMKTTLCINHREGDTLQLMTADMFYRQQKCLHVLAAAGPEKPAFVDVALKWKTADIKRALNEVTGWKHIFHSSYISDVTKELIEKIDVARRNILEPLCEKLKQGIKRMGKDISWRIENTIRHSELLRESVDAAKKMQNATLCYVSSSIPWKYIKDEVMIPLKQNLSSYIRKYVLISSEYMQEFIKVAFDVTKSQIDHCRKKFCSPGTFCHRFLQTHELYDVQRIKSLIYRKISEMRKDLKLRITSANFNDIIKWIHNFIQRIKEIIKSVFGKFGDMIISKIGDYCKKLEQILRQNAIDAIDKIIDYINKIFGDDEDFIIAKSLVIDARKKLINLWKNKEAIVENSLRPIRNKLTENISTLIEEKFQVLKFDLKKGEIGFRFHQPLGPVEIQILKNELQTVKRKLKEILNR</sequence>
<dbReference type="InterPro" id="IPR015255">
    <property type="entry name" value="Vitellinogen_open_b-sht"/>
</dbReference>
<keyword evidence="8" id="KW-0325">Glycoprotein</keyword>
<protein>
    <recommendedName>
        <fullName evidence="11">Vitellogenin domain-containing protein</fullName>
    </recommendedName>
</protein>
<dbReference type="GO" id="GO:0005319">
    <property type="term" value="F:lipid transporter activity"/>
    <property type="evidence" value="ECO:0007669"/>
    <property type="project" value="InterPro"/>
</dbReference>
<dbReference type="Pfam" id="PF09172">
    <property type="entry name" value="Vit_open_b-sht"/>
    <property type="match status" value="1"/>
</dbReference>
<keyword evidence="6" id="KW-0445">Lipid transport</keyword>
<evidence type="ECO:0000313" key="13">
    <source>
        <dbReference type="Proteomes" id="UP001497382"/>
    </source>
</evidence>
<dbReference type="PANTHER" id="PTHR23345">
    <property type="entry name" value="VITELLOGENIN-RELATED"/>
    <property type="match status" value="1"/>
</dbReference>